<evidence type="ECO:0000256" key="13">
    <source>
        <dbReference type="ARBA" id="ARBA00023006"/>
    </source>
</evidence>
<dbReference type="GO" id="GO:0034198">
    <property type="term" value="P:cellular response to amino acid starvation"/>
    <property type="evidence" value="ECO:0007669"/>
    <property type="project" value="TreeGrafter"/>
</dbReference>
<protein>
    <recommendedName>
        <fullName evidence="16">GATOR2 complex protein WDR24</fullName>
        <ecNumber evidence="5">2.3.2.27</ecNumber>
    </recommendedName>
</protein>
<dbReference type="SUPFAM" id="SSF50978">
    <property type="entry name" value="WD40 repeat-like"/>
    <property type="match status" value="1"/>
</dbReference>
<sequence length="871" mass="94153">MLNNVATAASVSSHAGGHGGAAGRGGGGGGVRSWGFSCVGCRQTALAAMAVRGTQVFSTSSMSGRTMSISLDGPANALSVCRDGSQVAVAGRNVFKLYAIEDGEFVERANLRVGRKPSLNYSCADVAWHQMDDSLLATAATNGAVLTWNLGKASRNKQELLFAEHKRTVNRVCFHPSELHMLLSGSQDGFMKCFDLRRKESASTFNGQSESVRDVQFSPRDCFSFAATFENGNVQLWDIRRSDRAERMFTAHNGPVFTCDWHPDERGWLATGGRDKLVKVWDVASARAREQYCVQTIASVARVKWRPERRHHLATCSMMVDHSVSVWDVRRPYIPFAAFPEHRDVTTGIAWRNDPHYLLSGSKDCTLFQHAFKDASRPADSANPEGLCVGPRGDLAFAAKEGLCALESGRKAFAGDRRYPFFFIRKPPASDSPELPAAQNTCASVCSVLSVFEPHGGEGLDPVLGLHTDWFVETAQRYCLAGRPLGELCDHNARVAGSLRRFQVAQTWTMLKLLYGGGDHSASPASLVPKPPALPPSSIFGVKEGVPVLGGEGRSEGRLRDPSTFPPPDAGTDGGNDETEGSDAETLPGLAAGLQGGTTDFFFGDGEEGGLELLTHDTPAEDFREFSLPVEAFPLRHDFAEGPAAAPAQLTGDRRDSGLSADEEERGVEEGSGRPGGAARRLGAWGAGITPAESVSLISVSRPLFGQSLPVEGFSPTVTSMLEHYTEMGDVQMAVSALLVLGQRAGQHVSQTVQEHWYTAYLELLHRFKLWSVATQVIRLSTCEAVNILNQTSTSLHLNCSACKRSLDGKGWLCDKCRQCASVCAVCHHVVRGLFVWCQGCSHGGHLNHIMDWLQTSPYCPTGCGHLCEYT</sequence>
<dbReference type="InterPro" id="IPR019775">
    <property type="entry name" value="WD40_repeat_CS"/>
</dbReference>
<keyword evidence="8" id="KW-0479">Metal-binding</keyword>
<keyword evidence="10" id="KW-0863">Zinc-finger</keyword>
<evidence type="ECO:0000256" key="16">
    <source>
        <dbReference type="ARBA" id="ARBA00040269"/>
    </source>
</evidence>
<dbReference type="InterPro" id="IPR015943">
    <property type="entry name" value="WD40/YVTN_repeat-like_dom_sf"/>
</dbReference>
<comment type="function">
    <text evidence="17">Catalytic component of the GATOR2 complex, a multiprotein complex that acts as an activator of the amino acid-sensing branch of the mTORC1 signaling pathway. The GATOR2 complex indirectly activates mTORC1 through the inhibition of the GATOR1 subcomplex. GATOR2 probably acts as an E3 ubiquitin-protein ligase toward GATOR1. In the presence of abundant amino acids, the GATOR2 complex mediates ubiquitination of the NPRL2 core component of the GATOR1 complex, leading to GATOR1 inactivation. In the absence of amino acids, GATOR2 is inhibited, activating the GATOR1 complex. In addition to its role in regulation of the mTORC1 complex, promotes the acidification of lysosomes and facilitates autophagic flux. Within the GATOR2 complex, WDR24 constitutes the catalytic subunit that mediates 'Lys-6'-linked ubiquitination of NPRL2.</text>
</comment>
<accession>A0AAJ7TDR1</accession>
<dbReference type="GO" id="GO:0016239">
    <property type="term" value="P:positive regulation of macroautophagy"/>
    <property type="evidence" value="ECO:0007669"/>
    <property type="project" value="TreeGrafter"/>
</dbReference>
<organism evidence="20 21">
    <name type="scientific">Petromyzon marinus</name>
    <name type="common">Sea lamprey</name>
    <dbReference type="NCBI Taxonomy" id="7757"/>
    <lineage>
        <taxon>Eukaryota</taxon>
        <taxon>Metazoa</taxon>
        <taxon>Chordata</taxon>
        <taxon>Craniata</taxon>
        <taxon>Vertebrata</taxon>
        <taxon>Cyclostomata</taxon>
        <taxon>Hyperoartia</taxon>
        <taxon>Petromyzontiformes</taxon>
        <taxon>Petromyzontidae</taxon>
        <taxon>Petromyzon</taxon>
    </lineage>
</organism>
<dbReference type="GO" id="GO:1904263">
    <property type="term" value="P:positive regulation of TORC1 signaling"/>
    <property type="evidence" value="ECO:0007669"/>
    <property type="project" value="TreeGrafter"/>
</dbReference>
<dbReference type="FunFam" id="2.130.10.10:FF:000106">
    <property type="entry name" value="WD repeat domain 24"/>
    <property type="match status" value="1"/>
</dbReference>
<feature type="repeat" description="WD" evidence="18">
    <location>
        <begin position="205"/>
        <end position="247"/>
    </location>
</feature>
<gene>
    <name evidence="21" type="primary">WDR24</name>
</gene>
<keyword evidence="15" id="KW-0458">Lysosome</keyword>
<dbReference type="GO" id="GO:0061700">
    <property type="term" value="C:GATOR2 complex"/>
    <property type="evidence" value="ECO:0007669"/>
    <property type="project" value="TreeGrafter"/>
</dbReference>
<dbReference type="SMART" id="SM00320">
    <property type="entry name" value="WD40"/>
    <property type="match status" value="6"/>
</dbReference>
<keyword evidence="12" id="KW-0862">Zinc</keyword>
<feature type="repeat" description="WD" evidence="18">
    <location>
        <begin position="162"/>
        <end position="204"/>
    </location>
</feature>
<comment type="similarity">
    <text evidence="4">Belongs to the WD repeat WDR24 family.</text>
</comment>
<evidence type="ECO:0000256" key="15">
    <source>
        <dbReference type="ARBA" id="ARBA00023228"/>
    </source>
</evidence>
<evidence type="ECO:0000256" key="18">
    <source>
        <dbReference type="PROSITE-ProRule" id="PRU00221"/>
    </source>
</evidence>
<dbReference type="InterPro" id="IPR037590">
    <property type="entry name" value="WDR24"/>
</dbReference>
<dbReference type="GO" id="GO:0005765">
    <property type="term" value="C:lysosomal membrane"/>
    <property type="evidence" value="ECO:0007669"/>
    <property type="project" value="UniProtKB-SubCell"/>
</dbReference>
<dbReference type="PROSITE" id="PS50294">
    <property type="entry name" value="WD_REPEATS_REGION"/>
    <property type="match status" value="1"/>
</dbReference>
<dbReference type="PANTHER" id="PTHR46200:SF1">
    <property type="entry name" value="GATOR COMPLEX PROTEIN WDR24"/>
    <property type="match status" value="1"/>
</dbReference>
<keyword evidence="20" id="KW-1185">Reference proteome</keyword>
<dbReference type="PROSITE" id="PS00678">
    <property type="entry name" value="WD_REPEATS_1"/>
    <property type="match status" value="1"/>
</dbReference>
<dbReference type="GO" id="GO:0061630">
    <property type="term" value="F:ubiquitin protein ligase activity"/>
    <property type="evidence" value="ECO:0007669"/>
    <property type="project" value="UniProtKB-EC"/>
</dbReference>
<feature type="region of interest" description="Disordered" evidence="19">
    <location>
        <begin position="643"/>
        <end position="679"/>
    </location>
</feature>
<dbReference type="CTD" id="84219"/>
<evidence type="ECO:0000256" key="2">
    <source>
        <dbReference type="ARBA" id="ARBA00004656"/>
    </source>
</evidence>
<comment type="subcellular location">
    <subcellularLocation>
        <location evidence="2">Lysosome membrane</location>
    </subcellularLocation>
</comment>
<dbReference type="InterPro" id="IPR001680">
    <property type="entry name" value="WD40_rpt"/>
</dbReference>
<dbReference type="RefSeq" id="XP_032814996.1">
    <property type="nucleotide sequence ID" value="XM_032959105.1"/>
</dbReference>
<comment type="catalytic activity">
    <reaction evidence="1">
        <text>S-ubiquitinyl-[E2 ubiquitin-conjugating enzyme]-L-cysteine + [acceptor protein]-L-lysine = [E2 ubiquitin-conjugating enzyme]-L-cysteine + N(6)-ubiquitinyl-[acceptor protein]-L-lysine.</text>
        <dbReference type="EC" id="2.3.2.27"/>
    </reaction>
</comment>
<dbReference type="PROSITE" id="PS50082">
    <property type="entry name" value="WD_REPEATS_2"/>
    <property type="match status" value="3"/>
</dbReference>
<dbReference type="GO" id="GO:0006914">
    <property type="term" value="P:autophagy"/>
    <property type="evidence" value="ECO:0007669"/>
    <property type="project" value="UniProtKB-KW"/>
</dbReference>
<dbReference type="EC" id="2.3.2.27" evidence="5"/>
<evidence type="ECO:0000256" key="12">
    <source>
        <dbReference type="ARBA" id="ARBA00022833"/>
    </source>
</evidence>
<evidence type="ECO:0000256" key="1">
    <source>
        <dbReference type="ARBA" id="ARBA00000900"/>
    </source>
</evidence>
<evidence type="ECO:0000313" key="20">
    <source>
        <dbReference type="Proteomes" id="UP001318040"/>
    </source>
</evidence>
<evidence type="ECO:0000256" key="6">
    <source>
        <dbReference type="ARBA" id="ARBA00022574"/>
    </source>
</evidence>
<dbReference type="Proteomes" id="UP001318040">
    <property type="component" value="Chromosome 22"/>
</dbReference>
<keyword evidence="13" id="KW-0072">Autophagy</keyword>
<evidence type="ECO:0000256" key="17">
    <source>
        <dbReference type="ARBA" id="ARBA00046230"/>
    </source>
</evidence>
<feature type="repeat" description="WD" evidence="18">
    <location>
        <begin position="249"/>
        <end position="291"/>
    </location>
</feature>
<evidence type="ECO:0000256" key="14">
    <source>
        <dbReference type="ARBA" id="ARBA00023136"/>
    </source>
</evidence>
<evidence type="ECO:0000256" key="3">
    <source>
        <dbReference type="ARBA" id="ARBA00004906"/>
    </source>
</evidence>
<dbReference type="Pfam" id="PF00400">
    <property type="entry name" value="WD40"/>
    <property type="match status" value="4"/>
</dbReference>
<proteinExistence type="inferred from homology"/>
<keyword evidence="7" id="KW-0808">Transferase</keyword>
<dbReference type="GO" id="GO:0008270">
    <property type="term" value="F:zinc ion binding"/>
    <property type="evidence" value="ECO:0007669"/>
    <property type="project" value="UniProtKB-KW"/>
</dbReference>
<dbReference type="KEGG" id="pmrn:116945036"/>
<feature type="region of interest" description="Disordered" evidence="19">
    <location>
        <begin position="545"/>
        <end position="591"/>
    </location>
</feature>
<evidence type="ECO:0000256" key="7">
    <source>
        <dbReference type="ARBA" id="ARBA00022679"/>
    </source>
</evidence>
<keyword evidence="14" id="KW-0472">Membrane</keyword>
<keyword evidence="6 18" id="KW-0853">WD repeat</keyword>
<evidence type="ECO:0000256" key="11">
    <source>
        <dbReference type="ARBA" id="ARBA00022786"/>
    </source>
</evidence>
<evidence type="ECO:0000256" key="4">
    <source>
        <dbReference type="ARBA" id="ARBA00008134"/>
    </source>
</evidence>
<keyword evidence="9" id="KW-0677">Repeat</keyword>
<reference evidence="21" key="1">
    <citation type="submission" date="2025-08" db="UniProtKB">
        <authorList>
            <consortium name="RefSeq"/>
        </authorList>
    </citation>
    <scope>IDENTIFICATION</scope>
    <source>
        <tissue evidence="21">Sperm</tissue>
    </source>
</reference>
<evidence type="ECO:0000256" key="10">
    <source>
        <dbReference type="ARBA" id="ARBA00022771"/>
    </source>
</evidence>
<name>A0AAJ7TDR1_PETMA</name>
<comment type="pathway">
    <text evidence="3">Protein modification; protein ubiquitination.</text>
</comment>
<dbReference type="InterPro" id="IPR036322">
    <property type="entry name" value="WD40_repeat_dom_sf"/>
</dbReference>
<dbReference type="Gene3D" id="2.130.10.10">
    <property type="entry name" value="YVTN repeat-like/Quinoprotein amine dehydrogenase"/>
    <property type="match status" value="1"/>
</dbReference>
<evidence type="ECO:0000313" key="21">
    <source>
        <dbReference type="RefSeq" id="XP_032814996.1"/>
    </source>
</evidence>
<keyword evidence="11" id="KW-0833">Ubl conjugation pathway</keyword>
<evidence type="ECO:0000256" key="5">
    <source>
        <dbReference type="ARBA" id="ARBA00012483"/>
    </source>
</evidence>
<dbReference type="CDD" id="cd16693">
    <property type="entry name" value="mRING-H2-C3H3C2_WDR24"/>
    <property type="match status" value="1"/>
</dbReference>
<evidence type="ECO:0000256" key="19">
    <source>
        <dbReference type="SAM" id="MobiDB-lite"/>
    </source>
</evidence>
<evidence type="ECO:0000256" key="9">
    <source>
        <dbReference type="ARBA" id="ARBA00022737"/>
    </source>
</evidence>
<dbReference type="GO" id="GO:0005829">
    <property type="term" value="C:cytosol"/>
    <property type="evidence" value="ECO:0007669"/>
    <property type="project" value="TreeGrafter"/>
</dbReference>
<dbReference type="AlphaFoldDB" id="A0AAJ7TDR1"/>
<dbReference type="PANTHER" id="PTHR46200">
    <property type="entry name" value="GATOR COMPLEX PROTEIN WDR24"/>
    <property type="match status" value="1"/>
</dbReference>
<evidence type="ECO:0000256" key="8">
    <source>
        <dbReference type="ARBA" id="ARBA00022723"/>
    </source>
</evidence>